<gene>
    <name evidence="7" type="ORF">C4541_08875</name>
</gene>
<feature type="signal peptide" evidence="5">
    <location>
        <begin position="1"/>
        <end position="22"/>
    </location>
</feature>
<evidence type="ECO:0000256" key="3">
    <source>
        <dbReference type="ARBA" id="ARBA00022801"/>
    </source>
</evidence>
<dbReference type="SUPFAM" id="SSF55486">
    <property type="entry name" value="Metalloproteases ('zincins'), catalytic domain"/>
    <property type="match status" value="1"/>
</dbReference>
<evidence type="ECO:0000256" key="4">
    <source>
        <dbReference type="ARBA" id="ARBA00022833"/>
    </source>
</evidence>
<dbReference type="NCBIfam" id="TIGR02595">
    <property type="entry name" value="PEP_CTERM"/>
    <property type="match status" value="1"/>
</dbReference>
<name>A0A3A4QZG4_9BACT</name>
<keyword evidence="2" id="KW-0479">Metal-binding</keyword>
<keyword evidence="3" id="KW-0378">Hydrolase</keyword>
<dbReference type="InterPro" id="IPR024079">
    <property type="entry name" value="MetalloPept_cat_dom_sf"/>
</dbReference>
<organism evidence="7 8">
    <name type="scientific">Candidatus Auribacter fodinae</name>
    <dbReference type="NCBI Taxonomy" id="2093366"/>
    <lineage>
        <taxon>Bacteria</taxon>
        <taxon>Pseudomonadati</taxon>
        <taxon>Candidatus Auribacterota</taxon>
        <taxon>Candidatus Auribacteria</taxon>
        <taxon>Candidatus Auribacterales</taxon>
        <taxon>Candidatus Auribacteraceae</taxon>
        <taxon>Candidatus Auribacter</taxon>
    </lineage>
</organism>
<feature type="chain" id="PRO_5017480468" evidence="5">
    <location>
        <begin position="23"/>
        <end position="257"/>
    </location>
</feature>
<dbReference type="GO" id="GO:0006508">
    <property type="term" value="P:proteolysis"/>
    <property type="evidence" value="ECO:0007669"/>
    <property type="project" value="UniProtKB-KW"/>
</dbReference>
<dbReference type="InterPro" id="IPR021190">
    <property type="entry name" value="Pept_M10A"/>
</dbReference>
<dbReference type="EMBL" id="QZJZ01000071">
    <property type="protein sequence ID" value="RJP58132.1"/>
    <property type="molecule type" value="Genomic_DNA"/>
</dbReference>
<reference evidence="7 8" key="1">
    <citation type="journal article" date="2017" name="ISME J.">
        <title>Energy and carbon metabolisms in a deep terrestrial subsurface fluid microbial community.</title>
        <authorList>
            <person name="Momper L."/>
            <person name="Jungbluth S.P."/>
            <person name="Lee M.D."/>
            <person name="Amend J.P."/>
        </authorList>
    </citation>
    <scope>NUCLEOTIDE SEQUENCE [LARGE SCALE GENOMIC DNA]</scope>
    <source>
        <strain evidence="7">SURF_26</strain>
    </source>
</reference>
<evidence type="ECO:0000256" key="1">
    <source>
        <dbReference type="ARBA" id="ARBA00022670"/>
    </source>
</evidence>
<dbReference type="InterPro" id="IPR006026">
    <property type="entry name" value="Peptidase_Metallo"/>
</dbReference>
<evidence type="ECO:0000313" key="7">
    <source>
        <dbReference type="EMBL" id="RJP58132.1"/>
    </source>
</evidence>
<dbReference type="Proteomes" id="UP000266426">
    <property type="component" value="Unassembled WGS sequence"/>
</dbReference>
<protein>
    <submittedName>
        <fullName evidence="7">PEP-CTERM sorting domain-containing protein</fullName>
    </submittedName>
</protein>
<sequence>MRITVILSCLILLVFSAHVSVASDYDPNLKFAWNLGYWPQTTEIGWLLDESDVSAELDLAETMLALEQAFVAWDNVLDTSYSFTQKVDAGGYYDFVDNASWNYTYANIVFGGGLNSTTWSQIGGHSGNLAGTWPFTIRDGNNQRVDYDQNGYYDLAQIIIFFNDSYLWSNDGSAGTYDVQTVATHEIGHALGLHHIADQSSVMSGTTAQGQVLHDLSAADMSAIQDIYPAAPVPEPSAVLLFCVGAAYIFSRVRSKN</sequence>
<dbReference type="PRINTS" id="PR00138">
    <property type="entry name" value="MATRIXIN"/>
</dbReference>
<dbReference type="InterPro" id="IPR001818">
    <property type="entry name" value="Pept_M10_metallopeptidase"/>
</dbReference>
<dbReference type="Gene3D" id="3.40.390.10">
    <property type="entry name" value="Collagenase (Catalytic Domain)"/>
    <property type="match status" value="1"/>
</dbReference>
<dbReference type="GO" id="GO:0008270">
    <property type="term" value="F:zinc ion binding"/>
    <property type="evidence" value="ECO:0007669"/>
    <property type="project" value="InterPro"/>
</dbReference>
<dbReference type="PANTHER" id="PTHR10201">
    <property type="entry name" value="MATRIX METALLOPROTEINASE"/>
    <property type="match status" value="1"/>
</dbReference>
<keyword evidence="4" id="KW-0862">Zinc</keyword>
<keyword evidence="1" id="KW-0645">Protease</keyword>
<evidence type="ECO:0000313" key="8">
    <source>
        <dbReference type="Proteomes" id="UP000266426"/>
    </source>
</evidence>
<dbReference type="InterPro" id="IPR013424">
    <property type="entry name" value="Ice-binding_C"/>
</dbReference>
<dbReference type="AlphaFoldDB" id="A0A3A4QZG4"/>
<keyword evidence="5" id="KW-0732">Signal</keyword>
<comment type="caution">
    <text evidence="7">The sequence shown here is derived from an EMBL/GenBank/DDBJ whole genome shotgun (WGS) entry which is preliminary data.</text>
</comment>
<feature type="domain" description="Peptidase metallopeptidase" evidence="6">
    <location>
        <begin position="34"/>
        <end position="230"/>
    </location>
</feature>
<proteinExistence type="predicted"/>
<accession>A0A3A4QZG4</accession>
<dbReference type="Pfam" id="PF00413">
    <property type="entry name" value="Peptidase_M10"/>
    <property type="match status" value="1"/>
</dbReference>
<dbReference type="GO" id="GO:0004222">
    <property type="term" value="F:metalloendopeptidase activity"/>
    <property type="evidence" value="ECO:0007669"/>
    <property type="project" value="InterPro"/>
</dbReference>
<dbReference type="GO" id="GO:0031012">
    <property type="term" value="C:extracellular matrix"/>
    <property type="evidence" value="ECO:0007669"/>
    <property type="project" value="InterPro"/>
</dbReference>
<evidence type="ECO:0000256" key="2">
    <source>
        <dbReference type="ARBA" id="ARBA00022723"/>
    </source>
</evidence>
<evidence type="ECO:0000256" key="5">
    <source>
        <dbReference type="SAM" id="SignalP"/>
    </source>
</evidence>
<dbReference type="SMART" id="SM00235">
    <property type="entry name" value="ZnMc"/>
    <property type="match status" value="1"/>
</dbReference>
<evidence type="ECO:0000259" key="6">
    <source>
        <dbReference type="SMART" id="SM00235"/>
    </source>
</evidence>